<proteinExistence type="predicted"/>
<keyword evidence="2" id="KW-1185">Reference proteome</keyword>
<gene>
    <name evidence="1" type="ORF">ACFOZ8_00410</name>
</gene>
<organism evidence="1 2">
    <name type="scientific">Paenibacillus xanthanilyticus</name>
    <dbReference type="NCBI Taxonomy" id="1783531"/>
    <lineage>
        <taxon>Bacteria</taxon>
        <taxon>Bacillati</taxon>
        <taxon>Bacillota</taxon>
        <taxon>Bacilli</taxon>
        <taxon>Bacillales</taxon>
        <taxon>Paenibacillaceae</taxon>
        <taxon>Paenibacillus</taxon>
    </lineage>
</organism>
<dbReference type="PROSITE" id="PS51257">
    <property type="entry name" value="PROKAR_LIPOPROTEIN"/>
    <property type="match status" value="1"/>
</dbReference>
<name>A0ABV8JT78_9BACL</name>
<evidence type="ECO:0008006" key="3">
    <source>
        <dbReference type="Google" id="ProtNLM"/>
    </source>
</evidence>
<dbReference type="EMBL" id="JBHSAM010000001">
    <property type="protein sequence ID" value="MFC4098117.1"/>
    <property type="molecule type" value="Genomic_DNA"/>
</dbReference>
<sequence length="138" mass="15057">MRTMIALLLGLGILLTGCSEQPGLPTLKQVEESFASQGIPLTRSPELAPKSIFRMTLQGVTPEGFSVNGDQLVSVYILRSAKEVGKAVLEFEANTAAASVEDHDRYEVGNVFIFYGAEGIQKDERVDQAVERLRGMLK</sequence>
<evidence type="ECO:0000313" key="1">
    <source>
        <dbReference type="EMBL" id="MFC4098117.1"/>
    </source>
</evidence>
<protein>
    <recommendedName>
        <fullName evidence="3">Lipoprotein</fullName>
    </recommendedName>
</protein>
<reference evidence="2" key="1">
    <citation type="journal article" date="2019" name="Int. J. Syst. Evol. Microbiol.">
        <title>The Global Catalogue of Microorganisms (GCM) 10K type strain sequencing project: providing services to taxonomists for standard genome sequencing and annotation.</title>
        <authorList>
            <consortium name="The Broad Institute Genomics Platform"/>
            <consortium name="The Broad Institute Genome Sequencing Center for Infectious Disease"/>
            <person name="Wu L."/>
            <person name="Ma J."/>
        </authorList>
    </citation>
    <scope>NUCLEOTIDE SEQUENCE [LARGE SCALE GENOMIC DNA]</scope>
    <source>
        <strain evidence="2">IBRC-M 10987</strain>
    </source>
</reference>
<evidence type="ECO:0000313" key="2">
    <source>
        <dbReference type="Proteomes" id="UP001595715"/>
    </source>
</evidence>
<comment type="caution">
    <text evidence="1">The sequence shown here is derived from an EMBL/GenBank/DDBJ whole genome shotgun (WGS) entry which is preliminary data.</text>
</comment>
<accession>A0ABV8JT78</accession>
<dbReference type="Proteomes" id="UP001595715">
    <property type="component" value="Unassembled WGS sequence"/>
</dbReference>
<dbReference type="RefSeq" id="WP_377716517.1">
    <property type="nucleotide sequence ID" value="NZ_JBHSAM010000001.1"/>
</dbReference>